<keyword evidence="15" id="KW-1185">Reference proteome</keyword>
<keyword evidence="7 12" id="KW-0418">Kinase</keyword>
<feature type="binding site" evidence="12">
    <location>
        <begin position="13"/>
        <end position="20"/>
    </location>
    <ligand>
        <name>ATP</name>
        <dbReference type="ChEBI" id="CHEBI:30616"/>
    </ligand>
</feature>
<evidence type="ECO:0000256" key="4">
    <source>
        <dbReference type="ARBA" id="ARBA00022679"/>
    </source>
</evidence>
<dbReference type="GO" id="GO:0005829">
    <property type="term" value="C:cytosol"/>
    <property type="evidence" value="ECO:0007669"/>
    <property type="project" value="TreeGrafter"/>
</dbReference>
<keyword evidence="8 12" id="KW-0067">ATP-binding</keyword>
<evidence type="ECO:0000256" key="5">
    <source>
        <dbReference type="ARBA" id="ARBA00022727"/>
    </source>
</evidence>
<dbReference type="InterPro" id="IPR018094">
    <property type="entry name" value="Thymidylate_kinase"/>
</dbReference>
<evidence type="ECO:0000256" key="7">
    <source>
        <dbReference type="ARBA" id="ARBA00022777"/>
    </source>
</evidence>
<dbReference type="GO" id="GO:0006227">
    <property type="term" value="P:dUDP biosynthetic process"/>
    <property type="evidence" value="ECO:0007669"/>
    <property type="project" value="TreeGrafter"/>
</dbReference>
<protein>
    <recommendedName>
        <fullName evidence="3 12">Thymidylate kinase</fullName>
        <ecNumber evidence="2 12">2.7.4.9</ecNumber>
    </recommendedName>
    <alternativeName>
        <fullName evidence="9 12">dTMP kinase</fullName>
    </alternativeName>
</protein>
<keyword evidence="6 12" id="KW-0547">Nucleotide-binding</keyword>
<comment type="caution">
    <text evidence="14">The sequence shown here is derived from an EMBL/GenBank/DDBJ whole genome shotgun (WGS) entry which is preliminary data.</text>
</comment>
<dbReference type="CDD" id="cd01672">
    <property type="entry name" value="TMPK"/>
    <property type="match status" value="1"/>
</dbReference>
<dbReference type="InterPro" id="IPR039430">
    <property type="entry name" value="Thymidylate_kin-like_dom"/>
</dbReference>
<dbReference type="GO" id="GO:0006233">
    <property type="term" value="P:dTDP biosynthetic process"/>
    <property type="evidence" value="ECO:0007669"/>
    <property type="project" value="InterPro"/>
</dbReference>
<dbReference type="InterPro" id="IPR027417">
    <property type="entry name" value="P-loop_NTPase"/>
</dbReference>
<reference evidence="14" key="2">
    <citation type="journal article" date="2020" name="Microorganisms">
        <title>Osmotic Adaptation and Compatible Solute Biosynthesis of Phototrophic Bacteria as Revealed from Genome Analyses.</title>
        <authorList>
            <person name="Imhoff J.F."/>
            <person name="Rahn T."/>
            <person name="Kunzel S."/>
            <person name="Keller A."/>
            <person name="Neulinger S.C."/>
        </authorList>
    </citation>
    <scope>NUCLEOTIDE SEQUENCE</scope>
    <source>
        <strain evidence="14">DSM 11080</strain>
    </source>
</reference>
<sequence>MATERGRFVTFEGVEGAGKSTQLELLLDWLRHRGVDPLVTREPGGTATAEQVRALLLDSANTGIAPDAELLLVFAARADHIAHWIEPALAAGRWVLCDRFTDATYAYQGGGRQLDWQRIAWLERFVQHGLEPDLTLLFDLPVREGLARAHARSAMDRFEREDLAFFERVQAAYQLLAEQHSDRIEVIPADRPAAEIAADVRRCVSRRLLDARLSDVRLSDARLSDE</sequence>
<evidence type="ECO:0000256" key="9">
    <source>
        <dbReference type="ARBA" id="ARBA00029962"/>
    </source>
</evidence>
<dbReference type="Proteomes" id="UP001296776">
    <property type="component" value="Unassembled WGS sequence"/>
</dbReference>
<evidence type="ECO:0000259" key="13">
    <source>
        <dbReference type="Pfam" id="PF02223"/>
    </source>
</evidence>
<dbReference type="GO" id="GO:0005524">
    <property type="term" value="F:ATP binding"/>
    <property type="evidence" value="ECO:0007669"/>
    <property type="project" value="UniProtKB-UniRule"/>
</dbReference>
<evidence type="ECO:0000313" key="14">
    <source>
        <dbReference type="EMBL" id="MBK1705368.1"/>
    </source>
</evidence>
<feature type="domain" description="Thymidylate kinase-like" evidence="13">
    <location>
        <begin position="11"/>
        <end position="198"/>
    </location>
</feature>
<dbReference type="GO" id="GO:0004798">
    <property type="term" value="F:dTMP kinase activity"/>
    <property type="evidence" value="ECO:0007669"/>
    <property type="project" value="UniProtKB-UniRule"/>
</dbReference>
<dbReference type="GO" id="GO:0006235">
    <property type="term" value="P:dTTP biosynthetic process"/>
    <property type="evidence" value="ECO:0007669"/>
    <property type="project" value="UniProtKB-UniRule"/>
</dbReference>
<evidence type="ECO:0000256" key="1">
    <source>
        <dbReference type="ARBA" id="ARBA00009776"/>
    </source>
</evidence>
<dbReference type="EC" id="2.7.4.9" evidence="2 12"/>
<dbReference type="SUPFAM" id="SSF52540">
    <property type="entry name" value="P-loop containing nucleoside triphosphate hydrolases"/>
    <property type="match status" value="1"/>
</dbReference>
<dbReference type="AlphaFoldDB" id="A0AAJ0U4X5"/>
<reference evidence="14" key="1">
    <citation type="submission" date="2017-08" db="EMBL/GenBank/DDBJ databases">
        <authorList>
            <person name="Imhoff J.F."/>
            <person name="Rahn T."/>
            <person name="Kuenzel S."/>
            <person name="Neulinger S.C."/>
        </authorList>
    </citation>
    <scope>NUCLEOTIDE SEQUENCE</scope>
    <source>
        <strain evidence="14">DSM 11080</strain>
    </source>
</reference>
<dbReference type="PANTHER" id="PTHR10344:SF4">
    <property type="entry name" value="UMP-CMP KINASE 2, MITOCHONDRIAL"/>
    <property type="match status" value="1"/>
</dbReference>
<evidence type="ECO:0000256" key="2">
    <source>
        <dbReference type="ARBA" id="ARBA00012980"/>
    </source>
</evidence>
<keyword evidence="5 12" id="KW-0545">Nucleotide biosynthesis</keyword>
<comment type="catalytic activity">
    <reaction evidence="10 12">
        <text>dTMP + ATP = dTDP + ADP</text>
        <dbReference type="Rhea" id="RHEA:13517"/>
        <dbReference type="ChEBI" id="CHEBI:30616"/>
        <dbReference type="ChEBI" id="CHEBI:58369"/>
        <dbReference type="ChEBI" id="CHEBI:63528"/>
        <dbReference type="ChEBI" id="CHEBI:456216"/>
        <dbReference type="EC" id="2.7.4.9"/>
    </reaction>
</comment>
<dbReference type="NCBIfam" id="TIGR00041">
    <property type="entry name" value="DTMP_kinase"/>
    <property type="match status" value="1"/>
</dbReference>
<dbReference type="PANTHER" id="PTHR10344">
    <property type="entry name" value="THYMIDYLATE KINASE"/>
    <property type="match status" value="1"/>
</dbReference>
<evidence type="ECO:0000256" key="6">
    <source>
        <dbReference type="ARBA" id="ARBA00022741"/>
    </source>
</evidence>
<organism evidence="14 15">
    <name type="scientific">Halochromatium glycolicum</name>
    <dbReference type="NCBI Taxonomy" id="85075"/>
    <lineage>
        <taxon>Bacteria</taxon>
        <taxon>Pseudomonadati</taxon>
        <taxon>Pseudomonadota</taxon>
        <taxon>Gammaproteobacteria</taxon>
        <taxon>Chromatiales</taxon>
        <taxon>Chromatiaceae</taxon>
        <taxon>Halochromatium</taxon>
    </lineage>
</organism>
<evidence type="ECO:0000256" key="11">
    <source>
        <dbReference type="ARBA" id="ARBA00057735"/>
    </source>
</evidence>
<evidence type="ECO:0000256" key="12">
    <source>
        <dbReference type="HAMAP-Rule" id="MF_00165"/>
    </source>
</evidence>
<evidence type="ECO:0000256" key="3">
    <source>
        <dbReference type="ARBA" id="ARBA00017144"/>
    </source>
</evidence>
<proteinExistence type="inferred from homology"/>
<dbReference type="Pfam" id="PF02223">
    <property type="entry name" value="Thymidylate_kin"/>
    <property type="match status" value="1"/>
</dbReference>
<evidence type="ECO:0000313" key="15">
    <source>
        <dbReference type="Proteomes" id="UP001296776"/>
    </source>
</evidence>
<name>A0AAJ0U4X5_9GAMM</name>
<dbReference type="HAMAP" id="MF_00165">
    <property type="entry name" value="Thymidylate_kinase"/>
    <property type="match status" value="1"/>
</dbReference>
<comment type="function">
    <text evidence="11 12">Phosphorylation of dTMP to form dTDP in both de novo and salvage pathways of dTTP synthesis.</text>
</comment>
<accession>A0AAJ0U4X5</accession>
<evidence type="ECO:0000256" key="10">
    <source>
        <dbReference type="ARBA" id="ARBA00048743"/>
    </source>
</evidence>
<gene>
    <name evidence="12" type="primary">tmk</name>
    <name evidence="14" type="ORF">CKO40_12625</name>
</gene>
<dbReference type="EMBL" id="NRSJ01000021">
    <property type="protein sequence ID" value="MBK1705368.1"/>
    <property type="molecule type" value="Genomic_DNA"/>
</dbReference>
<comment type="similarity">
    <text evidence="1 12">Belongs to the thymidylate kinase family.</text>
</comment>
<dbReference type="Gene3D" id="3.40.50.300">
    <property type="entry name" value="P-loop containing nucleotide triphosphate hydrolases"/>
    <property type="match status" value="1"/>
</dbReference>
<dbReference type="FunFam" id="3.40.50.300:FF:000225">
    <property type="entry name" value="Thymidylate kinase"/>
    <property type="match status" value="1"/>
</dbReference>
<dbReference type="RefSeq" id="WP_200346579.1">
    <property type="nucleotide sequence ID" value="NZ_NRSJ01000021.1"/>
</dbReference>
<keyword evidence="4 12" id="KW-0808">Transferase</keyword>
<evidence type="ECO:0000256" key="8">
    <source>
        <dbReference type="ARBA" id="ARBA00022840"/>
    </source>
</evidence>